<dbReference type="EMBL" id="KZ805353">
    <property type="protein sequence ID" value="PVI01747.1"/>
    <property type="molecule type" value="Genomic_DNA"/>
</dbReference>
<accession>A0A2V1DU54</accession>
<dbReference type="PANTHER" id="PTHR42354:SF1">
    <property type="entry name" value="C2H2-TYPE DOMAIN-CONTAINING PROTEIN"/>
    <property type="match status" value="1"/>
</dbReference>
<name>A0A2V1DU54_9PLEO</name>
<dbReference type="PANTHER" id="PTHR42354">
    <property type="entry name" value="C2H2-TYPE DOMAIN-CONTAINING PROTEIN"/>
    <property type="match status" value="1"/>
</dbReference>
<dbReference type="OrthoDB" id="5309037at2759"/>
<dbReference type="AlphaFoldDB" id="A0A2V1DU54"/>
<sequence length="412" mass="46122">MNYAEMIQEKNLKKTFIIATLCSTLVGTFTSSIGLWDRVKDKRRQGKRDHKQEQAIKELQERADKAEKERDERRRQGGPPQRRRNGDYGDSYYLEDDEVGDSFERSGALIQRQFDEGYGRLGKRFAIGDTVTENRLQRHIIALQQTVIQVLQDALANDRQLSRADMAKLVAASDAARLGSVEALREQQHRLAIEYDHDALPHSSSSSPSRYTAAAALEDSSPEHAGALIPVPQKRSSTVIIQDDPHTNGLFCPYSTHLQTHPQTPLPSSFTSTSSPPPSSLTCPTCTTLLPISADDIWTIGKKAALASSTSPSSSSSEKIVETRAFRLGPRFVVKCHTRQGEFACALCARFRERDVVCRTVDALVNHVGRFHRVWELEQDVDLREGVVVVGARDARDARRGSVVSVWERERR</sequence>
<evidence type="ECO:0000313" key="3">
    <source>
        <dbReference type="EMBL" id="PVI01747.1"/>
    </source>
</evidence>
<gene>
    <name evidence="3" type="ORF">DM02DRAFT_590687</name>
</gene>
<reference evidence="3 4" key="1">
    <citation type="journal article" date="2018" name="Sci. Rep.">
        <title>Comparative genomics provides insights into the lifestyle and reveals functional heterogeneity of dark septate endophytic fungi.</title>
        <authorList>
            <person name="Knapp D.G."/>
            <person name="Nemeth J.B."/>
            <person name="Barry K."/>
            <person name="Hainaut M."/>
            <person name="Henrissat B."/>
            <person name="Johnson J."/>
            <person name="Kuo A."/>
            <person name="Lim J.H.P."/>
            <person name="Lipzen A."/>
            <person name="Nolan M."/>
            <person name="Ohm R.A."/>
            <person name="Tamas L."/>
            <person name="Grigoriev I.V."/>
            <person name="Spatafora J.W."/>
            <person name="Nagy L.G."/>
            <person name="Kovacs G.M."/>
        </authorList>
    </citation>
    <scope>NUCLEOTIDE SEQUENCE [LARGE SCALE GENOMIC DNA]</scope>
    <source>
        <strain evidence="3 4">DSE2036</strain>
    </source>
</reference>
<keyword evidence="2" id="KW-0472">Membrane</keyword>
<feature type="compositionally biased region" description="Basic and acidic residues" evidence="1">
    <location>
        <begin position="50"/>
        <end position="75"/>
    </location>
</feature>
<organism evidence="3 4">
    <name type="scientific">Periconia macrospinosa</name>
    <dbReference type="NCBI Taxonomy" id="97972"/>
    <lineage>
        <taxon>Eukaryota</taxon>
        <taxon>Fungi</taxon>
        <taxon>Dikarya</taxon>
        <taxon>Ascomycota</taxon>
        <taxon>Pezizomycotina</taxon>
        <taxon>Dothideomycetes</taxon>
        <taxon>Pleosporomycetidae</taxon>
        <taxon>Pleosporales</taxon>
        <taxon>Massarineae</taxon>
        <taxon>Periconiaceae</taxon>
        <taxon>Periconia</taxon>
    </lineage>
</organism>
<dbReference type="STRING" id="97972.A0A2V1DU54"/>
<evidence type="ECO:0000256" key="2">
    <source>
        <dbReference type="SAM" id="Phobius"/>
    </source>
</evidence>
<keyword evidence="2" id="KW-0812">Transmembrane</keyword>
<evidence type="ECO:0000256" key="1">
    <source>
        <dbReference type="SAM" id="MobiDB-lite"/>
    </source>
</evidence>
<proteinExistence type="predicted"/>
<feature type="transmembrane region" description="Helical" evidence="2">
    <location>
        <begin position="16"/>
        <end position="36"/>
    </location>
</feature>
<keyword evidence="4" id="KW-1185">Reference proteome</keyword>
<dbReference type="Proteomes" id="UP000244855">
    <property type="component" value="Unassembled WGS sequence"/>
</dbReference>
<feature type="region of interest" description="Disordered" evidence="1">
    <location>
        <begin position="43"/>
        <end position="91"/>
    </location>
</feature>
<protein>
    <submittedName>
        <fullName evidence="3">Uncharacterized protein</fullName>
    </submittedName>
</protein>
<evidence type="ECO:0000313" key="4">
    <source>
        <dbReference type="Proteomes" id="UP000244855"/>
    </source>
</evidence>
<keyword evidence="2" id="KW-1133">Transmembrane helix</keyword>